<reference evidence="4" key="2">
    <citation type="submission" date="2020-04" db="EMBL/GenBank/DDBJ databases">
        <authorList>
            <consortium name="NCBI Genome Project"/>
        </authorList>
    </citation>
    <scope>NUCLEOTIDE SEQUENCE</scope>
    <source>
        <strain evidence="4">CBS 781.70</strain>
    </source>
</reference>
<name>A0A6G1FRD9_9PEZI</name>
<organism evidence="2">
    <name type="scientific">Eremomyces bilateralis CBS 781.70</name>
    <dbReference type="NCBI Taxonomy" id="1392243"/>
    <lineage>
        <taxon>Eukaryota</taxon>
        <taxon>Fungi</taxon>
        <taxon>Dikarya</taxon>
        <taxon>Ascomycota</taxon>
        <taxon>Pezizomycotina</taxon>
        <taxon>Dothideomycetes</taxon>
        <taxon>Dothideomycetes incertae sedis</taxon>
        <taxon>Eremomycetales</taxon>
        <taxon>Eremomycetaceae</taxon>
        <taxon>Eremomyces</taxon>
    </lineage>
</organism>
<dbReference type="Proteomes" id="UP000504638">
    <property type="component" value="Unplaced"/>
</dbReference>
<dbReference type="InterPro" id="IPR007361">
    <property type="entry name" value="DUF427"/>
</dbReference>
<dbReference type="Pfam" id="PF04248">
    <property type="entry name" value="NTP_transf_9"/>
    <property type="match status" value="1"/>
</dbReference>
<feature type="domain" description="DUF427" evidence="1">
    <location>
        <begin position="7"/>
        <end position="93"/>
    </location>
</feature>
<dbReference type="PANTHER" id="PTHR34310:SF5">
    <property type="entry name" value="DUF427 DOMAIN PROTEIN (AFU_ORTHOLOGUE AFUA_3G02220)"/>
    <property type="match status" value="1"/>
</dbReference>
<protein>
    <submittedName>
        <fullName evidence="2 4">DUF427-domain-containing protein</fullName>
    </submittedName>
</protein>
<reference evidence="4" key="3">
    <citation type="submission" date="2025-04" db="UniProtKB">
        <authorList>
            <consortium name="RefSeq"/>
        </authorList>
    </citation>
    <scope>IDENTIFICATION</scope>
    <source>
        <strain evidence="4">CBS 781.70</strain>
    </source>
</reference>
<evidence type="ECO:0000313" key="4">
    <source>
        <dbReference type="RefSeq" id="XP_033529929.1"/>
    </source>
</evidence>
<dbReference type="RefSeq" id="XP_033529929.1">
    <property type="nucleotide sequence ID" value="XM_033677230.1"/>
</dbReference>
<evidence type="ECO:0000313" key="3">
    <source>
        <dbReference type="Proteomes" id="UP000504638"/>
    </source>
</evidence>
<gene>
    <name evidence="2 4" type="ORF">P152DRAFT_425148</name>
</gene>
<reference evidence="2 4" key="1">
    <citation type="submission" date="2020-01" db="EMBL/GenBank/DDBJ databases">
        <authorList>
            <consortium name="DOE Joint Genome Institute"/>
            <person name="Haridas S."/>
            <person name="Albert R."/>
            <person name="Binder M."/>
            <person name="Bloem J."/>
            <person name="Labutti K."/>
            <person name="Salamov A."/>
            <person name="Andreopoulos B."/>
            <person name="Baker S.E."/>
            <person name="Barry K."/>
            <person name="Bills G."/>
            <person name="Bluhm B.H."/>
            <person name="Cannon C."/>
            <person name="Castanera R."/>
            <person name="Culley D.E."/>
            <person name="Daum C."/>
            <person name="Ezra D."/>
            <person name="Gonzalez J.B."/>
            <person name="Henrissat B."/>
            <person name="Kuo A."/>
            <person name="Liang C."/>
            <person name="Lipzen A."/>
            <person name="Lutzoni F."/>
            <person name="Magnuson J."/>
            <person name="Mondo S."/>
            <person name="Nolan M."/>
            <person name="Ohm R."/>
            <person name="Pangilinan J."/>
            <person name="Park H.-J."/>
            <person name="Ramirez L."/>
            <person name="Alfaro M."/>
            <person name="Sun H."/>
            <person name="Tritt A."/>
            <person name="Yoshinaga Y."/>
            <person name="Zwiers L.-H."/>
            <person name="Turgeon B.G."/>
            <person name="Goodwin S.B."/>
            <person name="Spatafora J.W."/>
            <person name="Crous P.W."/>
            <person name="Grigoriev I.V."/>
        </authorList>
    </citation>
    <scope>NUCLEOTIDE SEQUENCE</scope>
    <source>
        <strain evidence="2 4">CBS 781.70</strain>
    </source>
</reference>
<dbReference type="EMBL" id="ML975186">
    <property type="protein sequence ID" value="KAF1808298.1"/>
    <property type="molecule type" value="Genomic_DNA"/>
</dbReference>
<dbReference type="Gene3D" id="2.170.150.40">
    <property type="entry name" value="Domain of unknown function (DUF427)"/>
    <property type="match status" value="1"/>
</dbReference>
<dbReference type="AlphaFoldDB" id="A0A6G1FRD9"/>
<dbReference type="InterPro" id="IPR038694">
    <property type="entry name" value="DUF427_sf"/>
</dbReference>
<proteinExistence type="predicted"/>
<evidence type="ECO:0000259" key="1">
    <source>
        <dbReference type="Pfam" id="PF04248"/>
    </source>
</evidence>
<keyword evidence="3" id="KW-1185">Reference proteome</keyword>
<sequence length="101" mass="11278">MSKSGHVTAKINGIIIAASEKYEVVESNIYFPPESLKTAHFTETKTTTFCPWKGIASYYTIKVGDEVLEDAAWYYPDPKEKALSIKGYVAFYKSKVEIDGA</sequence>
<dbReference type="GeneID" id="54417800"/>
<evidence type="ECO:0000313" key="2">
    <source>
        <dbReference type="EMBL" id="KAF1808298.1"/>
    </source>
</evidence>
<dbReference type="PANTHER" id="PTHR34310">
    <property type="entry name" value="DUF427 DOMAIN PROTEIN (AFU_ORTHOLOGUE AFUA_3G02220)"/>
    <property type="match status" value="1"/>
</dbReference>
<accession>A0A6G1FRD9</accession>
<dbReference type="OrthoDB" id="18996at2759"/>